<sequence>MISLTVPATGIVTAGSLEDINGIVAIVNDDVIVRSELNNQIRQLTATLQQNGTRPPPIAVLERQVLDRLIMKTLQLAAAKQAGIIISDVLLARAVKNIAAENGMSPTEFRVAVESEGISFHAFREDIREQITLTRLRDQRVIRRIEVSERELDAYLDKAAGQFTQRSDYHISHILITTPDGASAEQINSAKKKAEQLVVRLRTEGASFKEIAIAESEGRNALEGGDLGWRNAAQLPSMFIDILAGMESGGISNPIRNSSGFHIIRLNGYKGGERQIITQTLSRHILIRTNEITSDKDAENRLQQLRQRIEGGDDFGALARSHSDDKGSAIKGGDLGWVSPGDLVPKFEATMDALEKNEISHPFKSQFGWHIVQVLDRKEYDNTENVQRTQARNAIRERKANEEGELYLRRLRDEAYIEIRLSDS</sequence>
<dbReference type="PROSITE" id="PS50198">
    <property type="entry name" value="PPIC_PPIASE_2"/>
    <property type="match status" value="2"/>
</dbReference>
<dbReference type="GO" id="GO:0006457">
    <property type="term" value="P:protein folding"/>
    <property type="evidence" value="ECO:0007669"/>
    <property type="project" value="InterPro"/>
</dbReference>
<dbReference type="Pfam" id="PF09312">
    <property type="entry name" value="SurA_N"/>
    <property type="match status" value="1"/>
</dbReference>
<dbReference type="Pfam" id="PF00639">
    <property type="entry name" value="Rotamase"/>
    <property type="match status" value="2"/>
</dbReference>
<dbReference type="EMBL" id="UOFX01000024">
    <property type="protein sequence ID" value="VAX07425.1"/>
    <property type="molecule type" value="Genomic_DNA"/>
</dbReference>
<dbReference type="InterPro" id="IPR015391">
    <property type="entry name" value="SurA_N"/>
</dbReference>
<dbReference type="GO" id="GO:0030288">
    <property type="term" value="C:outer membrane-bounded periplasmic space"/>
    <property type="evidence" value="ECO:0007669"/>
    <property type="project" value="InterPro"/>
</dbReference>
<dbReference type="PROSITE" id="PS01096">
    <property type="entry name" value="PPIC_PPIASE_1"/>
    <property type="match status" value="1"/>
</dbReference>
<evidence type="ECO:0000313" key="8">
    <source>
        <dbReference type="EMBL" id="VAX07425.1"/>
    </source>
</evidence>
<feature type="domain" description="PpiC" evidence="7">
    <location>
        <begin position="277"/>
        <end position="376"/>
    </location>
</feature>
<proteinExistence type="inferred from homology"/>
<dbReference type="SUPFAM" id="SSF54534">
    <property type="entry name" value="FKBP-like"/>
    <property type="match status" value="2"/>
</dbReference>
<keyword evidence="5" id="KW-0143">Chaperone</keyword>
<reference evidence="8" key="1">
    <citation type="submission" date="2018-06" db="EMBL/GenBank/DDBJ databases">
        <authorList>
            <person name="Zhirakovskaya E."/>
        </authorList>
    </citation>
    <scope>NUCLEOTIDE SEQUENCE</scope>
</reference>
<dbReference type="GO" id="GO:0050821">
    <property type="term" value="P:protein stabilization"/>
    <property type="evidence" value="ECO:0007669"/>
    <property type="project" value="InterPro"/>
</dbReference>
<dbReference type="GO" id="GO:0042277">
    <property type="term" value="F:peptide binding"/>
    <property type="evidence" value="ECO:0007669"/>
    <property type="project" value="InterPro"/>
</dbReference>
<evidence type="ECO:0000259" key="7">
    <source>
        <dbReference type="PROSITE" id="PS50198"/>
    </source>
</evidence>
<keyword evidence="4" id="KW-0697">Rotamase</keyword>
<keyword evidence="2" id="KW-0677">Repeat</keyword>
<dbReference type="PANTHER" id="PTHR47637:SF1">
    <property type="entry name" value="CHAPERONE SURA"/>
    <property type="match status" value="1"/>
</dbReference>
<dbReference type="PANTHER" id="PTHR47637">
    <property type="entry name" value="CHAPERONE SURA"/>
    <property type="match status" value="1"/>
</dbReference>
<dbReference type="Gene3D" id="1.10.4030.10">
    <property type="entry name" value="Porin chaperone SurA, peptide-binding domain"/>
    <property type="match status" value="1"/>
</dbReference>
<keyword evidence="3" id="KW-0574">Periplasm</keyword>
<feature type="domain" description="PpiC" evidence="7">
    <location>
        <begin position="166"/>
        <end position="268"/>
    </location>
</feature>
<protein>
    <submittedName>
        <fullName evidence="8">Periplasmic chaperone and peptidyl-prolyl cis-trans isomerase of outer membrane proteins SurA</fullName>
        <ecNumber evidence="8">5.2.1.8</ecNumber>
    </submittedName>
</protein>
<accession>A0A3B1BMC3</accession>
<evidence type="ECO:0000256" key="2">
    <source>
        <dbReference type="ARBA" id="ARBA00022737"/>
    </source>
</evidence>
<dbReference type="InterPro" id="IPR000297">
    <property type="entry name" value="PPIase_PpiC"/>
</dbReference>
<name>A0A3B1BMC3_9ZZZZ</name>
<evidence type="ECO:0000256" key="3">
    <source>
        <dbReference type="ARBA" id="ARBA00022764"/>
    </source>
</evidence>
<dbReference type="HAMAP" id="MF_01183">
    <property type="entry name" value="Chaperone_SurA"/>
    <property type="match status" value="1"/>
</dbReference>
<dbReference type="GO" id="GO:0003755">
    <property type="term" value="F:peptidyl-prolyl cis-trans isomerase activity"/>
    <property type="evidence" value="ECO:0007669"/>
    <property type="project" value="UniProtKB-KW"/>
</dbReference>
<dbReference type="AlphaFoldDB" id="A0A3B1BMC3"/>
<evidence type="ECO:0000256" key="5">
    <source>
        <dbReference type="ARBA" id="ARBA00023186"/>
    </source>
</evidence>
<dbReference type="InterPro" id="IPR050280">
    <property type="entry name" value="OMP_Chaperone_SurA"/>
</dbReference>
<dbReference type="InterPro" id="IPR023058">
    <property type="entry name" value="PPIase_PpiC_CS"/>
</dbReference>
<dbReference type="GO" id="GO:0043165">
    <property type="term" value="P:Gram-negative-bacterium-type cell outer membrane assembly"/>
    <property type="evidence" value="ECO:0007669"/>
    <property type="project" value="InterPro"/>
</dbReference>
<evidence type="ECO:0000256" key="4">
    <source>
        <dbReference type="ARBA" id="ARBA00023110"/>
    </source>
</evidence>
<dbReference type="Gene3D" id="3.10.50.40">
    <property type="match status" value="2"/>
</dbReference>
<evidence type="ECO:0000256" key="1">
    <source>
        <dbReference type="ARBA" id="ARBA00022729"/>
    </source>
</evidence>
<dbReference type="InterPro" id="IPR023034">
    <property type="entry name" value="PPIase_SurA"/>
</dbReference>
<gene>
    <name evidence="8" type="ORF">MNBD_GAMMA26-721</name>
</gene>
<keyword evidence="6 8" id="KW-0413">Isomerase</keyword>
<dbReference type="InterPro" id="IPR027304">
    <property type="entry name" value="Trigger_fact/SurA_dom_sf"/>
</dbReference>
<dbReference type="GO" id="GO:0051082">
    <property type="term" value="F:unfolded protein binding"/>
    <property type="evidence" value="ECO:0007669"/>
    <property type="project" value="InterPro"/>
</dbReference>
<dbReference type="EC" id="5.2.1.8" evidence="8"/>
<keyword evidence="1" id="KW-0732">Signal</keyword>
<organism evidence="8">
    <name type="scientific">hydrothermal vent metagenome</name>
    <dbReference type="NCBI Taxonomy" id="652676"/>
    <lineage>
        <taxon>unclassified sequences</taxon>
        <taxon>metagenomes</taxon>
        <taxon>ecological metagenomes</taxon>
    </lineage>
</organism>
<dbReference type="SUPFAM" id="SSF109998">
    <property type="entry name" value="Triger factor/SurA peptide-binding domain-like"/>
    <property type="match status" value="1"/>
</dbReference>
<evidence type="ECO:0000256" key="6">
    <source>
        <dbReference type="ARBA" id="ARBA00023235"/>
    </source>
</evidence>
<dbReference type="InterPro" id="IPR046357">
    <property type="entry name" value="PPIase_dom_sf"/>
</dbReference>